<dbReference type="Gene3D" id="3.30.750.140">
    <property type="match status" value="1"/>
</dbReference>
<dbReference type="InterPro" id="IPR021136">
    <property type="entry name" value="Flagellar_hook_control-like_C"/>
</dbReference>
<dbReference type="CDD" id="cd17470">
    <property type="entry name" value="T3SS_Flik_C"/>
    <property type="match status" value="1"/>
</dbReference>
<comment type="caution">
    <text evidence="3">The sequence shown here is derived from an EMBL/GenBank/DDBJ whole genome shotgun (WGS) entry which is preliminary data.</text>
</comment>
<dbReference type="RefSeq" id="WP_099096772.1">
    <property type="nucleotide sequence ID" value="NZ_PDNU01000037.1"/>
</dbReference>
<dbReference type="Proteomes" id="UP000223527">
    <property type="component" value="Unassembled WGS sequence"/>
</dbReference>
<sequence>MAIPPGGEPLLQAAPTPAGRPGKGMPAAMVPAVDPAAFAVLLAGQGTAPAFAPAALAAPVPPANRPGTDAPALQDQAMPWEALAAAAEEAGHLLALRQSMAMAPPQADADPLPDLATPLPPCGPALPAPAPAPALALAPAPVPAGGPGLAEWSAETPPEAAAIPPPGEAPAPSLVPAAADAAPLPDEAAAPDASLGANADADADANVDAEADAQPGASAEPVRAALAIVPGTAAMPAASAPRPVTDGPSPALALFPDVGASALPTIGAEPPAAAPILPATGEARPAPLANTARPQPRRPSGEAGPPGLATPAAPPAAAGAAPPPEAVALPAIVADSIDPLRLAPPEEGMAPLHGPTKVEGELPHRRVPVPDPRLSSTPEAAARPEPVLLAAGGGLPAPALVAPDPAAPRALVQAGAHPRLAAEAAPQIVLRVREAAEQGVDTIAVDLRPPELGRVELRLTFREGTVQVVMLAERAETFEALRQERHSLMQQMEQAGLQLGGNGLDLQHGSLSWAEREAREPEPAPAMAAAAGEEEGPPAAEASRRVPSDSLIDIVA</sequence>
<gene>
    <name evidence="3" type="ORF">CR162_17210</name>
</gene>
<dbReference type="InterPro" id="IPR052563">
    <property type="entry name" value="FliK"/>
</dbReference>
<feature type="region of interest" description="Disordered" evidence="1">
    <location>
        <begin position="1"/>
        <end position="25"/>
    </location>
</feature>
<feature type="compositionally biased region" description="Low complexity" evidence="1">
    <location>
        <begin position="525"/>
        <end position="541"/>
    </location>
</feature>
<evidence type="ECO:0000259" key="2">
    <source>
        <dbReference type="Pfam" id="PF02120"/>
    </source>
</evidence>
<reference evidence="3 4" key="1">
    <citation type="submission" date="2017-10" db="EMBL/GenBank/DDBJ databases">
        <authorList>
            <person name="Banno H."/>
            <person name="Chua N.-H."/>
        </authorList>
    </citation>
    <scope>NUCLEOTIDE SEQUENCE [LARGE SCALE GENOMIC DNA]</scope>
    <source>
        <strain evidence="3 4">YW11</strain>
    </source>
</reference>
<feature type="domain" description="Flagellar hook-length control protein-like C-terminal" evidence="2">
    <location>
        <begin position="431"/>
        <end position="501"/>
    </location>
</feature>
<evidence type="ECO:0000256" key="1">
    <source>
        <dbReference type="SAM" id="MobiDB-lite"/>
    </source>
</evidence>
<dbReference type="Pfam" id="PF02120">
    <property type="entry name" value="Flg_hook"/>
    <property type="match status" value="1"/>
</dbReference>
<feature type="region of interest" description="Disordered" evidence="1">
    <location>
        <begin position="146"/>
        <end position="174"/>
    </location>
</feature>
<dbReference type="InterPro" id="IPR038610">
    <property type="entry name" value="FliK-like_C_sf"/>
</dbReference>
<feature type="compositionally biased region" description="Low complexity" evidence="1">
    <location>
        <begin position="301"/>
        <end position="323"/>
    </location>
</feature>
<dbReference type="EMBL" id="PDNU01000037">
    <property type="protein sequence ID" value="PHK93726.1"/>
    <property type="molecule type" value="Genomic_DNA"/>
</dbReference>
<dbReference type="AlphaFoldDB" id="A0A2C7A9L7"/>
<evidence type="ECO:0000313" key="4">
    <source>
        <dbReference type="Proteomes" id="UP000223527"/>
    </source>
</evidence>
<dbReference type="PANTHER" id="PTHR37533:SF2">
    <property type="entry name" value="FLAGELLAR HOOK-LENGTH CONTROL PROTEIN"/>
    <property type="match status" value="1"/>
</dbReference>
<dbReference type="OrthoDB" id="7203912at2"/>
<accession>A0A2C7A9L7</accession>
<feature type="region of interest" description="Disordered" evidence="1">
    <location>
        <begin position="513"/>
        <end position="556"/>
    </location>
</feature>
<feature type="region of interest" description="Disordered" evidence="1">
    <location>
        <begin position="272"/>
        <end position="323"/>
    </location>
</feature>
<proteinExistence type="predicted"/>
<evidence type="ECO:0000313" key="3">
    <source>
        <dbReference type="EMBL" id="PHK93726.1"/>
    </source>
</evidence>
<keyword evidence="4" id="KW-1185">Reference proteome</keyword>
<organism evidence="3 4">
    <name type="scientific">Teichococcus rhizosphaerae</name>
    <dbReference type="NCBI Taxonomy" id="1335062"/>
    <lineage>
        <taxon>Bacteria</taxon>
        <taxon>Pseudomonadati</taxon>
        <taxon>Pseudomonadota</taxon>
        <taxon>Alphaproteobacteria</taxon>
        <taxon>Acetobacterales</taxon>
        <taxon>Roseomonadaceae</taxon>
        <taxon>Roseomonas</taxon>
    </lineage>
</organism>
<dbReference type="PANTHER" id="PTHR37533">
    <property type="entry name" value="FLAGELLAR HOOK-LENGTH CONTROL PROTEIN"/>
    <property type="match status" value="1"/>
</dbReference>
<protein>
    <recommendedName>
        <fullName evidence="2">Flagellar hook-length control protein-like C-terminal domain-containing protein</fullName>
    </recommendedName>
</protein>
<feature type="compositionally biased region" description="Low complexity" evidence="1">
    <location>
        <begin position="272"/>
        <end position="281"/>
    </location>
</feature>
<name>A0A2C7A9L7_9PROT</name>